<organism evidence="5 6">
    <name type="scientific">Paractinoplanes globisporus</name>
    <dbReference type="NCBI Taxonomy" id="113565"/>
    <lineage>
        <taxon>Bacteria</taxon>
        <taxon>Bacillati</taxon>
        <taxon>Actinomycetota</taxon>
        <taxon>Actinomycetes</taxon>
        <taxon>Micromonosporales</taxon>
        <taxon>Micromonosporaceae</taxon>
        <taxon>Paractinoplanes</taxon>
    </lineage>
</organism>
<protein>
    <submittedName>
        <fullName evidence="5">BlaI/MecI/CopY family transcriptional regulator</fullName>
    </submittedName>
</protein>
<keyword evidence="6" id="KW-1185">Reference proteome</keyword>
<dbReference type="InterPro" id="IPR005650">
    <property type="entry name" value="BlaI_family"/>
</dbReference>
<evidence type="ECO:0000313" key="5">
    <source>
        <dbReference type="EMBL" id="MFF5290646.1"/>
    </source>
</evidence>
<evidence type="ECO:0000256" key="4">
    <source>
        <dbReference type="ARBA" id="ARBA00023163"/>
    </source>
</evidence>
<dbReference type="RefSeq" id="WP_040431861.1">
    <property type="nucleotide sequence ID" value="NZ_JBIAZU010000002.1"/>
</dbReference>
<gene>
    <name evidence="5" type="ORF">ACFY35_14470</name>
</gene>
<name>A0ABW6WCJ4_9ACTN</name>
<evidence type="ECO:0000256" key="3">
    <source>
        <dbReference type="ARBA" id="ARBA00023125"/>
    </source>
</evidence>
<keyword evidence="4" id="KW-0804">Transcription</keyword>
<keyword evidence="2" id="KW-0805">Transcription regulation</keyword>
<keyword evidence="3" id="KW-0238">DNA-binding</keyword>
<proteinExistence type="inferred from homology"/>
<evidence type="ECO:0000256" key="2">
    <source>
        <dbReference type="ARBA" id="ARBA00023015"/>
    </source>
</evidence>
<sequence length="131" mass="14244">MTTRENRRPPGTLEAAVMGVLWASDSPMTAAEVHRALGDGLAYNTVQTVLFRLHDKKAVGRHRIGRGHTYWPAREAAAAAAAQMREALADSADRGVVLQLFAESLEASDADLLRDLLAGTDRSALPRRPDR</sequence>
<comment type="caution">
    <text evidence="5">The sequence shown here is derived from an EMBL/GenBank/DDBJ whole genome shotgun (WGS) entry which is preliminary data.</text>
</comment>
<dbReference type="Proteomes" id="UP001602245">
    <property type="component" value="Unassembled WGS sequence"/>
</dbReference>
<dbReference type="InterPro" id="IPR036390">
    <property type="entry name" value="WH_DNA-bd_sf"/>
</dbReference>
<dbReference type="EMBL" id="JBIAZU010000002">
    <property type="protein sequence ID" value="MFF5290646.1"/>
    <property type="molecule type" value="Genomic_DNA"/>
</dbReference>
<reference evidence="5 6" key="1">
    <citation type="submission" date="2024-10" db="EMBL/GenBank/DDBJ databases">
        <title>The Natural Products Discovery Center: Release of the First 8490 Sequenced Strains for Exploring Actinobacteria Biosynthetic Diversity.</title>
        <authorList>
            <person name="Kalkreuter E."/>
            <person name="Kautsar S.A."/>
            <person name="Yang D."/>
            <person name="Bader C.D."/>
            <person name="Teijaro C.N."/>
            <person name="Fluegel L."/>
            <person name="Davis C.M."/>
            <person name="Simpson J.R."/>
            <person name="Lauterbach L."/>
            <person name="Steele A.D."/>
            <person name="Gui C."/>
            <person name="Meng S."/>
            <person name="Li G."/>
            <person name="Viehrig K."/>
            <person name="Ye F."/>
            <person name="Su P."/>
            <person name="Kiefer A.F."/>
            <person name="Nichols A."/>
            <person name="Cepeda A.J."/>
            <person name="Yan W."/>
            <person name="Fan B."/>
            <person name="Jiang Y."/>
            <person name="Adhikari A."/>
            <person name="Zheng C.-J."/>
            <person name="Schuster L."/>
            <person name="Cowan T.M."/>
            <person name="Smanski M.J."/>
            <person name="Chevrette M.G."/>
            <person name="De Carvalho L.P.S."/>
            <person name="Shen B."/>
        </authorList>
    </citation>
    <scope>NUCLEOTIDE SEQUENCE [LARGE SCALE GENOMIC DNA]</scope>
    <source>
        <strain evidence="5 6">NPDC000087</strain>
    </source>
</reference>
<dbReference type="Pfam" id="PF03965">
    <property type="entry name" value="Penicillinase_R"/>
    <property type="match status" value="1"/>
</dbReference>
<dbReference type="InterPro" id="IPR036388">
    <property type="entry name" value="WH-like_DNA-bd_sf"/>
</dbReference>
<evidence type="ECO:0000313" key="6">
    <source>
        <dbReference type="Proteomes" id="UP001602245"/>
    </source>
</evidence>
<accession>A0ABW6WCJ4</accession>
<dbReference type="SUPFAM" id="SSF46785">
    <property type="entry name" value="Winged helix' DNA-binding domain"/>
    <property type="match status" value="1"/>
</dbReference>
<comment type="similarity">
    <text evidence="1">Belongs to the BlaI transcriptional regulatory family.</text>
</comment>
<evidence type="ECO:0000256" key="1">
    <source>
        <dbReference type="ARBA" id="ARBA00011046"/>
    </source>
</evidence>
<dbReference type="Gene3D" id="1.10.10.10">
    <property type="entry name" value="Winged helix-like DNA-binding domain superfamily/Winged helix DNA-binding domain"/>
    <property type="match status" value="1"/>
</dbReference>